<gene>
    <name evidence="3" type="ORF">EQP59_08315</name>
</gene>
<feature type="domain" description="Lipid/polyisoprenoid-binding YceI-like" evidence="2">
    <location>
        <begin position="28"/>
        <end position="179"/>
    </location>
</feature>
<dbReference type="EMBL" id="CP035107">
    <property type="protein sequence ID" value="QAR31342.1"/>
    <property type="molecule type" value="Genomic_DNA"/>
</dbReference>
<evidence type="ECO:0000256" key="1">
    <source>
        <dbReference type="SAM" id="SignalP"/>
    </source>
</evidence>
<dbReference type="Proteomes" id="UP000287701">
    <property type="component" value="Chromosome"/>
</dbReference>
<dbReference type="SMART" id="SM00867">
    <property type="entry name" value="YceI"/>
    <property type="match status" value="1"/>
</dbReference>
<accession>A0A3R6AVB0</accession>
<feature type="signal peptide" evidence="1">
    <location>
        <begin position="1"/>
        <end position="23"/>
    </location>
</feature>
<dbReference type="OrthoDB" id="9794147at2"/>
<dbReference type="Gene3D" id="2.40.128.110">
    <property type="entry name" value="Lipid/polyisoprenoid-binding, YceI-like"/>
    <property type="match status" value="1"/>
</dbReference>
<keyword evidence="1" id="KW-0732">Signal</keyword>
<dbReference type="RefSeq" id="WP_128501776.1">
    <property type="nucleotide sequence ID" value="NZ_CP035107.1"/>
</dbReference>
<dbReference type="AlphaFoldDB" id="A0A3R6AVB0"/>
<dbReference type="SUPFAM" id="SSF101874">
    <property type="entry name" value="YceI-like"/>
    <property type="match status" value="1"/>
</dbReference>
<evidence type="ECO:0000313" key="4">
    <source>
        <dbReference type="Proteomes" id="UP000287701"/>
    </source>
</evidence>
<reference evidence="3 4" key="1">
    <citation type="submission" date="2019-01" db="EMBL/GenBank/DDBJ databases">
        <title>Whole Genome of Ornithobacterium rhinotracheale FARPER-174b.</title>
        <authorList>
            <person name="Tataje-Lavanda L.A."/>
            <person name="Montalvan A."/>
            <person name="Montesinos R."/>
            <person name="Zimic M."/>
            <person name="Fernandez-Sanchez M."/>
            <person name="Fernandez-Diaz M."/>
        </authorList>
    </citation>
    <scope>NUCLEOTIDE SEQUENCE [LARGE SCALE GENOMIC DNA]</scope>
    <source>
        <strain evidence="3 4">FARPER-174b</strain>
    </source>
</reference>
<dbReference type="InterPro" id="IPR007372">
    <property type="entry name" value="Lipid/polyisoprenoid-bd_YceI"/>
</dbReference>
<name>A0A3R6AVB0_ORNRH</name>
<feature type="chain" id="PRO_5018555197" evidence="1">
    <location>
        <begin position="24"/>
        <end position="182"/>
    </location>
</feature>
<proteinExistence type="predicted"/>
<evidence type="ECO:0000313" key="3">
    <source>
        <dbReference type="EMBL" id="QAR31342.1"/>
    </source>
</evidence>
<evidence type="ECO:0000259" key="2">
    <source>
        <dbReference type="SMART" id="SM00867"/>
    </source>
</evidence>
<dbReference type="Pfam" id="PF04264">
    <property type="entry name" value="YceI"/>
    <property type="match status" value="1"/>
</dbReference>
<dbReference type="InterPro" id="IPR036761">
    <property type="entry name" value="TTHA0802/YceI-like_sf"/>
</dbReference>
<protein>
    <submittedName>
        <fullName evidence="3">YceI family protein</fullName>
    </submittedName>
</protein>
<organism evidence="3 4">
    <name type="scientific">Ornithobacterium rhinotracheale</name>
    <dbReference type="NCBI Taxonomy" id="28251"/>
    <lineage>
        <taxon>Bacteria</taxon>
        <taxon>Pseudomonadati</taxon>
        <taxon>Bacteroidota</taxon>
        <taxon>Flavobacteriia</taxon>
        <taxon>Flavobacteriales</taxon>
        <taxon>Weeksellaceae</taxon>
        <taxon>Ornithobacterium</taxon>
    </lineage>
</organism>
<sequence>MKNLFKISLAFVCLFFVSMSVKAQKIVSRDVNITITGTSTLHDWEMISDNGAFTANVGNSSINDVKFVFPVRSLKSGKAAMDQNAYNALNADKHKEIVFKALTIDTLSGNTTVNGSVTINGVTKAISVPVKVYDTDRGFTITGYIMMKMTDYKVEPPVYMFGTIKTGDEIRIQFNISTEYVN</sequence>